<dbReference type="OrthoDB" id="954553at2"/>
<dbReference type="GO" id="GO:0006167">
    <property type="term" value="P:AMP biosynthetic process"/>
    <property type="evidence" value="ECO:0007669"/>
    <property type="project" value="TreeGrafter"/>
</dbReference>
<dbReference type="RefSeq" id="WP_009482886.1">
    <property type="nucleotide sequence ID" value="NZ_BAFE01000071.1"/>
</dbReference>
<name>H5UTD0_9MICO</name>
<dbReference type="InterPro" id="IPR015797">
    <property type="entry name" value="NUDIX_hydrolase-like_dom_sf"/>
</dbReference>
<organism evidence="2 3">
    <name type="scientific">Mobilicoccus pelagius NBRC 104925</name>
    <dbReference type="NCBI Taxonomy" id="1089455"/>
    <lineage>
        <taxon>Bacteria</taxon>
        <taxon>Bacillati</taxon>
        <taxon>Actinomycetota</taxon>
        <taxon>Actinomycetes</taxon>
        <taxon>Micrococcales</taxon>
        <taxon>Dermatophilaceae</taxon>
        <taxon>Mobilicoccus</taxon>
    </lineage>
</organism>
<evidence type="ECO:0000259" key="1">
    <source>
        <dbReference type="PROSITE" id="PS51462"/>
    </source>
</evidence>
<proteinExistence type="predicted"/>
<feature type="domain" description="Nudix hydrolase" evidence="1">
    <location>
        <begin position="1"/>
        <end position="151"/>
    </location>
</feature>
<comment type="caution">
    <text evidence="2">The sequence shown here is derived from an EMBL/GenBank/DDBJ whole genome shotgun (WGS) entry which is preliminary data.</text>
</comment>
<keyword evidence="3" id="KW-1185">Reference proteome</keyword>
<dbReference type="AlphaFoldDB" id="H5UTD0"/>
<dbReference type="SUPFAM" id="SSF55811">
    <property type="entry name" value="Nudix"/>
    <property type="match status" value="1"/>
</dbReference>
<dbReference type="Gene3D" id="3.90.79.10">
    <property type="entry name" value="Nucleoside Triphosphate Pyrophosphohydrolase"/>
    <property type="match status" value="1"/>
</dbReference>
<dbReference type="InterPro" id="IPR000086">
    <property type="entry name" value="NUDIX_hydrolase_dom"/>
</dbReference>
<dbReference type="Proteomes" id="UP000004367">
    <property type="component" value="Unassembled WGS sequence"/>
</dbReference>
<dbReference type="CDD" id="cd04662">
    <property type="entry name" value="NUDIX_Hydrolase"/>
    <property type="match status" value="1"/>
</dbReference>
<evidence type="ECO:0000313" key="3">
    <source>
        <dbReference type="Proteomes" id="UP000004367"/>
    </source>
</evidence>
<dbReference type="GO" id="GO:0006754">
    <property type="term" value="P:ATP biosynthetic process"/>
    <property type="evidence" value="ECO:0007669"/>
    <property type="project" value="TreeGrafter"/>
</dbReference>
<dbReference type="eggNOG" id="COG4119">
    <property type="taxonomic scope" value="Bacteria"/>
</dbReference>
<protein>
    <recommendedName>
        <fullName evidence="1">Nudix hydrolase domain-containing protein</fullName>
    </recommendedName>
</protein>
<dbReference type="PANTHER" id="PTHR21340:SF7">
    <property type="entry name" value="NUDIX HYDROLASE DOMAIN-CONTAINING PROTEIN"/>
    <property type="match status" value="1"/>
</dbReference>
<sequence length="156" mass="17297">MPRRSAGVLPYRLDGDDVLVFLAHPGGPFWARKDEGCWSVVKGEYDPDAEDPRAAAAREFTEETGVPAPEGEWLDLGEVRQSSSKIVRAYAVAASAELAYVSSNLIDVEWPPRSGRTLEVPEVDRAEWMTLERAHPRLLAGQRDLLDRLRTALGRA</sequence>
<dbReference type="GO" id="GO:0004081">
    <property type="term" value="F:bis(5'-nucleosyl)-tetraphosphatase (asymmetrical) activity"/>
    <property type="evidence" value="ECO:0007669"/>
    <property type="project" value="TreeGrafter"/>
</dbReference>
<dbReference type="EMBL" id="BAFE01000071">
    <property type="protein sequence ID" value="GAB48988.1"/>
    <property type="molecule type" value="Genomic_DNA"/>
</dbReference>
<evidence type="ECO:0000313" key="2">
    <source>
        <dbReference type="EMBL" id="GAB48988.1"/>
    </source>
</evidence>
<accession>H5UTD0</accession>
<dbReference type="InterPro" id="IPR051325">
    <property type="entry name" value="Nudix_hydrolase_domain"/>
</dbReference>
<dbReference type="PROSITE" id="PS51462">
    <property type="entry name" value="NUDIX"/>
    <property type="match status" value="1"/>
</dbReference>
<dbReference type="Pfam" id="PF00293">
    <property type="entry name" value="NUDIX"/>
    <property type="match status" value="1"/>
</dbReference>
<dbReference type="PANTHER" id="PTHR21340">
    <property type="entry name" value="DIADENOSINE 5,5-P1,P4-TETRAPHOSPHATE PYROPHOSPHOHYDROLASE MUTT"/>
    <property type="match status" value="1"/>
</dbReference>
<reference evidence="2 3" key="1">
    <citation type="submission" date="2012-02" db="EMBL/GenBank/DDBJ databases">
        <title>Whole genome shotgun sequence of Mobilicoccus pelagius NBRC 104925.</title>
        <authorList>
            <person name="Yoshida Y."/>
            <person name="Hosoyama A."/>
            <person name="Tsuchikane K."/>
            <person name="Katsumata H."/>
            <person name="Yamazaki S."/>
            <person name="Fujita N."/>
        </authorList>
    </citation>
    <scope>NUCLEOTIDE SEQUENCE [LARGE SCALE GENOMIC DNA]</scope>
    <source>
        <strain evidence="2 3">NBRC 104925</strain>
    </source>
</reference>
<gene>
    <name evidence="2" type="ORF">MOPEL_094_00050</name>
</gene>